<name>A0A8S1CV75_9INSE</name>
<reference evidence="5 6" key="1">
    <citation type="submission" date="2020-04" db="EMBL/GenBank/DDBJ databases">
        <authorList>
            <person name="Alioto T."/>
            <person name="Alioto T."/>
            <person name="Gomez Garrido J."/>
        </authorList>
    </citation>
    <scope>NUCLEOTIDE SEQUENCE [LARGE SCALE GENOMIC DNA]</scope>
</reference>
<dbReference type="EMBL" id="CADEPI010000089">
    <property type="protein sequence ID" value="CAB3373760.1"/>
    <property type="molecule type" value="Genomic_DNA"/>
</dbReference>
<dbReference type="PANTHER" id="PTHR31101">
    <property type="entry name" value="UPF0547 PROTEIN C16ORF87"/>
    <property type="match status" value="1"/>
</dbReference>
<dbReference type="OrthoDB" id="5981040at2759"/>
<feature type="compositionally biased region" description="Polar residues" evidence="3">
    <location>
        <begin position="41"/>
        <end position="51"/>
    </location>
</feature>
<comment type="caution">
    <text evidence="5">The sequence shown here is derived from an EMBL/GenBank/DDBJ whole genome shotgun (WGS) entry which is preliminary data.</text>
</comment>
<feature type="compositionally biased region" description="Acidic residues" evidence="3">
    <location>
        <begin position="89"/>
        <end position="100"/>
    </location>
</feature>
<dbReference type="InterPro" id="IPR040246">
    <property type="entry name" value="C16orf87-like"/>
</dbReference>
<protein>
    <recommendedName>
        <fullName evidence="4">UPF0547 domain-containing protein</fullName>
    </recommendedName>
</protein>
<dbReference type="InterPro" id="IPR018886">
    <property type="entry name" value="UPF0547"/>
</dbReference>
<keyword evidence="6" id="KW-1185">Reference proteome</keyword>
<dbReference type="Pfam" id="PF10571">
    <property type="entry name" value="UPF0547"/>
    <property type="match status" value="1"/>
</dbReference>
<dbReference type="AlphaFoldDB" id="A0A8S1CV75"/>
<evidence type="ECO:0000256" key="1">
    <source>
        <dbReference type="ARBA" id="ARBA00008336"/>
    </source>
</evidence>
<evidence type="ECO:0000256" key="2">
    <source>
        <dbReference type="ARBA" id="ARBA00023054"/>
    </source>
</evidence>
<proteinExistence type="inferred from homology"/>
<feature type="region of interest" description="Disordered" evidence="3">
    <location>
        <begin position="40"/>
        <end position="122"/>
    </location>
</feature>
<evidence type="ECO:0000256" key="3">
    <source>
        <dbReference type="SAM" id="MobiDB-lite"/>
    </source>
</evidence>
<feature type="domain" description="UPF0547" evidence="4">
    <location>
        <begin position="4"/>
        <end position="26"/>
    </location>
</feature>
<keyword evidence="2" id="KW-0175">Coiled coil</keyword>
<sequence>MISKGCPKCKNQVAVACKACPCGHIFFTARNRARTLDSLIVPSSSNAGENQGQRRTERVKREKPKFYDSLQYENKLKKRRKTKITQPVYEEEKDEEEEDSDPKNKRRRILKKVQEDEEDPMISLSNERLQQCAIELAELNRKINSVSWKI</sequence>
<feature type="compositionally biased region" description="Basic and acidic residues" evidence="3">
    <location>
        <begin position="52"/>
        <end position="66"/>
    </location>
</feature>
<evidence type="ECO:0000313" key="5">
    <source>
        <dbReference type="EMBL" id="CAB3373760.1"/>
    </source>
</evidence>
<accession>A0A8S1CV75</accession>
<evidence type="ECO:0000259" key="4">
    <source>
        <dbReference type="Pfam" id="PF10571"/>
    </source>
</evidence>
<comment type="similarity">
    <text evidence="1">Belongs to the UPF0547 family.</text>
</comment>
<evidence type="ECO:0000313" key="6">
    <source>
        <dbReference type="Proteomes" id="UP000494165"/>
    </source>
</evidence>
<dbReference type="Proteomes" id="UP000494165">
    <property type="component" value="Unassembled WGS sequence"/>
</dbReference>
<gene>
    <name evidence="5" type="ORF">CLODIP_2_CD04560</name>
</gene>
<organism evidence="5 6">
    <name type="scientific">Cloeon dipterum</name>
    <dbReference type="NCBI Taxonomy" id="197152"/>
    <lineage>
        <taxon>Eukaryota</taxon>
        <taxon>Metazoa</taxon>
        <taxon>Ecdysozoa</taxon>
        <taxon>Arthropoda</taxon>
        <taxon>Hexapoda</taxon>
        <taxon>Insecta</taxon>
        <taxon>Pterygota</taxon>
        <taxon>Palaeoptera</taxon>
        <taxon>Ephemeroptera</taxon>
        <taxon>Pisciforma</taxon>
        <taxon>Baetidae</taxon>
        <taxon>Cloeon</taxon>
    </lineage>
</organism>